<feature type="compositionally biased region" description="Low complexity" evidence="2">
    <location>
        <begin position="687"/>
        <end position="697"/>
    </location>
</feature>
<evidence type="ECO:0000259" key="3">
    <source>
        <dbReference type="Pfam" id="PF08639"/>
    </source>
</evidence>
<dbReference type="Gene3D" id="1.20.58.2130">
    <property type="match status" value="1"/>
</dbReference>
<feature type="compositionally biased region" description="Polar residues" evidence="2">
    <location>
        <begin position="524"/>
        <end position="539"/>
    </location>
</feature>
<keyword evidence="5" id="KW-1185">Reference proteome</keyword>
<name>A0A8K0L1K0_9PEZI</name>
<reference evidence="4" key="1">
    <citation type="submission" date="2021-07" db="EMBL/GenBank/DDBJ databases">
        <title>Elsinoe batatas strain:CRI-CJ2 Genome sequencing and assembly.</title>
        <authorList>
            <person name="Huang L."/>
        </authorList>
    </citation>
    <scope>NUCLEOTIDE SEQUENCE</scope>
    <source>
        <strain evidence="4">CRI-CJ2</strain>
    </source>
</reference>
<protein>
    <recommendedName>
        <fullName evidence="3">DNA replication regulator Sld3 C-terminal domain-containing protein</fullName>
    </recommendedName>
</protein>
<feature type="compositionally biased region" description="Low complexity" evidence="2">
    <location>
        <begin position="497"/>
        <end position="507"/>
    </location>
</feature>
<feature type="compositionally biased region" description="Basic and acidic residues" evidence="2">
    <location>
        <begin position="30"/>
        <end position="42"/>
    </location>
</feature>
<dbReference type="GO" id="GO:0031261">
    <property type="term" value="C:DNA replication preinitiation complex"/>
    <property type="evidence" value="ECO:0007669"/>
    <property type="project" value="TreeGrafter"/>
</dbReference>
<proteinExistence type="predicted"/>
<dbReference type="InterPro" id="IPR042511">
    <property type="entry name" value="Sld3"/>
</dbReference>
<evidence type="ECO:0000256" key="1">
    <source>
        <dbReference type="SAM" id="Coils"/>
    </source>
</evidence>
<dbReference type="AlphaFoldDB" id="A0A8K0L1K0"/>
<feature type="coiled-coil region" evidence="1">
    <location>
        <begin position="587"/>
        <end position="654"/>
    </location>
</feature>
<feature type="region of interest" description="Disordered" evidence="2">
    <location>
        <begin position="792"/>
        <end position="812"/>
    </location>
</feature>
<evidence type="ECO:0000256" key="2">
    <source>
        <dbReference type="SAM" id="MobiDB-lite"/>
    </source>
</evidence>
<evidence type="ECO:0000313" key="5">
    <source>
        <dbReference type="Proteomes" id="UP000809789"/>
    </source>
</evidence>
<dbReference type="GO" id="GO:0006270">
    <property type="term" value="P:DNA replication initiation"/>
    <property type="evidence" value="ECO:0007669"/>
    <property type="project" value="InterPro"/>
</dbReference>
<dbReference type="OrthoDB" id="5395343at2759"/>
<sequence>MNDLDPRLHKLRKNGTVARPDAARGQKRKHVEETEAELDRRPIHLTGGSPESSKTNILRPVRLIARSQLPLSSLDPGKLEKKRFRSTISCLEGRENAQQTPLVLLVEDDEGRIHAVERTQEKVYAICRLAEHVKASDFPGKPIETGSYKKAKVPTQDGQPWWTAAAVETAPPRPDAIRKLPKLDMLVAAEQLPSTVIPVIQDEASATTPANKSGKVTGMNDEEIDSVQASITFVQHYLEMLYKSKISVAYFAKAHIPRLRNSMQIDSQAGRAGMIEFLQALLLSSSTFDKKHKSLWLEKTKDILPATTFQSPGSQDKPVKKASKKKVKVKPNKAGCLPNEEEHFAHWWLNGEDMPASNETIDSRFKRRSLGLRTREAFLQLIIMLEVCSLQKTLTDGEDGLETREEAQSVKTKTKDNTVALELLLDKLCIWHSVDSTMSSVSDEKDASVKKAPDQLRNFCIEVMIPFYMSKVPDVASTVNKKLGGPSTSSAKRRGASSSEPTKTSSKSKGEPLQRMPSEKISSKRQLTPSLIRSATDSQLVPGIKREPSELSLDSIPLKADLRGEPRRSSTLDKMKLRQREVDFDAMSQAQESRRKKQVEVENKLKEAISALKKPNRVLAGKELADVAEQRELMAQAREKASKAQRARQRQQIQVDATPKHSRLRPDLITTTPPAKHTTVDIRHPHSSSTTSRIASSGVRPHTHDLDENDILETGHRPRHLAVEATPLTGMSKFVIPAIPRYAMKQPLFTCADVVNNQVSETPVKMRDGNQALARGNEDGGLSLWSTLVTPSKNSIQHPGDPASRAVVDETPKREEDVDIYAALGWDD</sequence>
<evidence type="ECO:0000313" key="4">
    <source>
        <dbReference type="EMBL" id="KAG8626724.1"/>
    </source>
</evidence>
<gene>
    <name evidence="4" type="ORF">KVT40_005669</name>
</gene>
<dbReference type="PANTHER" id="PTHR28067:SF1">
    <property type="entry name" value="DNA REPLICATION REGULATOR SLD3"/>
    <property type="match status" value="1"/>
</dbReference>
<dbReference type="Proteomes" id="UP000809789">
    <property type="component" value="Unassembled WGS sequence"/>
</dbReference>
<dbReference type="Pfam" id="PF08639">
    <property type="entry name" value="Sld3_STD"/>
    <property type="match status" value="1"/>
</dbReference>
<keyword evidence="1" id="KW-0175">Coiled coil</keyword>
<comment type="caution">
    <text evidence="4">The sequence shown here is derived from an EMBL/GenBank/DDBJ whole genome shotgun (WGS) entry which is preliminary data.</text>
</comment>
<dbReference type="EMBL" id="JAESVG020000006">
    <property type="protein sequence ID" value="KAG8626724.1"/>
    <property type="molecule type" value="Genomic_DNA"/>
</dbReference>
<organism evidence="4 5">
    <name type="scientific">Elsinoe batatas</name>
    <dbReference type="NCBI Taxonomy" id="2601811"/>
    <lineage>
        <taxon>Eukaryota</taxon>
        <taxon>Fungi</taxon>
        <taxon>Dikarya</taxon>
        <taxon>Ascomycota</taxon>
        <taxon>Pezizomycotina</taxon>
        <taxon>Dothideomycetes</taxon>
        <taxon>Dothideomycetidae</taxon>
        <taxon>Myriangiales</taxon>
        <taxon>Elsinoaceae</taxon>
        <taxon>Elsinoe</taxon>
    </lineage>
</organism>
<feature type="region of interest" description="Disordered" evidence="2">
    <location>
        <begin position="664"/>
        <end position="704"/>
    </location>
</feature>
<feature type="region of interest" description="Disordered" evidence="2">
    <location>
        <begin position="1"/>
        <end position="54"/>
    </location>
</feature>
<dbReference type="InterPro" id="IPR013948">
    <property type="entry name" value="DNA_replication_reg_Sld3_C"/>
</dbReference>
<feature type="domain" description="DNA replication regulator Sld3 C-terminal" evidence="3">
    <location>
        <begin position="234"/>
        <end position="727"/>
    </location>
</feature>
<accession>A0A8K0L1K0</accession>
<feature type="region of interest" description="Disordered" evidence="2">
    <location>
        <begin position="481"/>
        <end position="548"/>
    </location>
</feature>
<dbReference type="PANTHER" id="PTHR28067">
    <property type="entry name" value="DNA REPLICATION REGULATOR SLD3"/>
    <property type="match status" value="1"/>
</dbReference>
<feature type="compositionally biased region" description="Basic and acidic residues" evidence="2">
    <location>
        <begin position="508"/>
        <end position="522"/>
    </location>
</feature>